<evidence type="ECO:0000256" key="1">
    <source>
        <dbReference type="ARBA" id="ARBA00000366"/>
    </source>
</evidence>
<dbReference type="Proteomes" id="UP000803844">
    <property type="component" value="Unassembled WGS sequence"/>
</dbReference>
<dbReference type="AlphaFoldDB" id="A0A9P5CN08"/>
<comment type="catalytic activity">
    <reaction evidence="1">
        <text>(9Z,12Z)-octadecadienoate + O2 = (11S)-hydroperoxy-(9Z,12Z)-octadecadienoate</text>
        <dbReference type="Rhea" id="RHEA:18993"/>
        <dbReference type="ChEBI" id="CHEBI:15379"/>
        <dbReference type="ChEBI" id="CHEBI:30245"/>
        <dbReference type="ChEBI" id="CHEBI:57467"/>
        <dbReference type="EC" id="1.13.11.45"/>
    </reaction>
</comment>
<dbReference type="RefSeq" id="XP_040774778.1">
    <property type="nucleotide sequence ID" value="XM_040921637.1"/>
</dbReference>
<protein>
    <recommendedName>
        <fullName evidence="4">Manganese lipoxygenase</fullName>
        <ecNumber evidence="3">1.13.11.45</ecNumber>
    </recommendedName>
</protein>
<evidence type="ECO:0000259" key="10">
    <source>
        <dbReference type="PROSITE" id="PS51393"/>
    </source>
</evidence>
<dbReference type="GO" id="GO:0050584">
    <property type="term" value="F:linoleate 11-lipoxygenase activity"/>
    <property type="evidence" value="ECO:0007669"/>
    <property type="project" value="UniProtKB-EC"/>
</dbReference>
<keyword evidence="9" id="KW-0732">Signal</keyword>
<evidence type="ECO:0000256" key="2">
    <source>
        <dbReference type="ARBA" id="ARBA00001936"/>
    </source>
</evidence>
<dbReference type="GO" id="GO:0034440">
    <property type="term" value="P:lipid oxidation"/>
    <property type="evidence" value="ECO:0007669"/>
    <property type="project" value="InterPro"/>
</dbReference>
<dbReference type="SUPFAM" id="SSF48484">
    <property type="entry name" value="Lipoxigenase"/>
    <property type="match status" value="1"/>
</dbReference>
<dbReference type="Gene3D" id="1.20.245.10">
    <property type="entry name" value="Lipoxygenase-1, Domain 5"/>
    <property type="match status" value="1"/>
</dbReference>
<dbReference type="EMBL" id="MU032349">
    <property type="protein sequence ID" value="KAF3763817.1"/>
    <property type="molecule type" value="Genomic_DNA"/>
</dbReference>
<organism evidence="11 12">
    <name type="scientific">Cryphonectria parasitica (strain ATCC 38755 / EP155)</name>
    <dbReference type="NCBI Taxonomy" id="660469"/>
    <lineage>
        <taxon>Eukaryota</taxon>
        <taxon>Fungi</taxon>
        <taxon>Dikarya</taxon>
        <taxon>Ascomycota</taxon>
        <taxon>Pezizomycotina</taxon>
        <taxon>Sordariomycetes</taxon>
        <taxon>Sordariomycetidae</taxon>
        <taxon>Diaporthales</taxon>
        <taxon>Cryphonectriaceae</taxon>
        <taxon>Cryphonectria-Endothia species complex</taxon>
        <taxon>Cryphonectria</taxon>
    </lineage>
</organism>
<dbReference type="PROSITE" id="PS51393">
    <property type="entry name" value="LIPOXYGENASE_3"/>
    <property type="match status" value="1"/>
</dbReference>
<dbReference type="GO" id="GO:0043651">
    <property type="term" value="P:linoleic acid metabolic process"/>
    <property type="evidence" value="ECO:0007669"/>
    <property type="project" value="UniProtKB-ARBA"/>
</dbReference>
<dbReference type="GeneID" id="63838766"/>
<evidence type="ECO:0000313" key="12">
    <source>
        <dbReference type="Proteomes" id="UP000803844"/>
    </source>
</evidence>
<dbReference type="PANTHER" id="PTHR11771">
    <property type="entry name" value="LIPOXYGENASE"/>
    <property type="match status" value="1"/>
</dbReference>
<dbReference type="InterPro" id="IPR013819">
    <property type="entry name" value="LipOase_C"/>
</dbReference>
<comment type="cofactor">
    <cofactor evidence="2">
        <name>Mn(2+)</name>
        <dbReference type="ChEBI" id="CHEBI:29035"/>
    </cofactor>
</comment>
<keyword evidence="7" id="KW-0560">Oxidoreductase</keyword>
<evidence type="ECO:0000256" key="3">
    <source>
        <dbReference type="ARBA" id="ARBA00013178"/>
    </source>
</evidence>
<feature type="signal peptide" evidence="9">
    <location>
        <begin position="1"/>
        <end position="21"/>
    </location>
</feature>
<evidence type="ECO:0000313" key="11">
    <source>
        <dbReference type="EMBL" id="KAF3763817.1"/>
    </source>
</evidence>
<proteinExistence type="predicted"/>
<reference evidence="11" key="1">
    <citation type="journal article" date="2020" name="Phytopathology">
        <title>Genome sequence of the chestnut blight fungus Cryphonectria parasitica EP155: A fundamental resource for an archetypical invasive plant pathogen.</title>
        <authorList>
            <person name="Crouch J.A."/>
            <person name="Dawe A."/>
            <person name="Aerts A."/>
            <person name="Barry K."/>
            <person name="Churchill A.C.L."/>
            <person name="Grimwood J."/>
            <person name="Hillman B."/>
            <person name="Milgroom M.G."/>
            <person name="Pangilinan J."/>
            <person name="Smith M."/>
            <person name="Salamov A."/>
            <person name="Schmutz J."/>
            <person name="Yadav J."/>
            <person name="Grigoriev I.V."/>
            <person name="Nuss D."/>
        </authorList>
    </citation>
    <scope>NUCLEOTIDE SEQUENCE</scope>
    <source>
        <strain evidence="11">EP155</strain>
    </source>
</reference>
<feature type="domain" description="Lipoxygenase" evidence="10">
    <location>
        <begin position="174"/>
        <end position="600"/>
    </location>
</feature>
<feature type="chain" id="PRO_5040391365" description="Manganese lipoxygenase" evidence="9">
    <location>
        <begin position="22"/>
        <end position="600"/>
    </location>
</feature>
<keyword evidence="6" id="KW-0223">Dioxygenase</keyword>
<keyword evidence="12" id="KW-1185">Reference proteome</keyword>
<evidence type="ECO:0000256" key="7">
    <source>
        <dbReference type="ARBA" id="ARBA00023002"/>
    </source>
</evidence>
<dbReference type="EC" id="1.13.11.45" evidence="3"/>
<gene>
    <name evidence="11" type="ORF">M406DRAFT_341234</name>
</gene>
<dbReference type="Gene3D" id="3.10.450.60">
    <property type="match status" value="1"/>
</dbReference>
<dbReference type="InterPro" id="IPR000907">
    <property type="entry name" value="LipOase"/>
</dbReference>
<name>A0A9P5CN08_CRYP1</name>
<accession>A0A9P5CN08</accession>
<dbReference type="GO" id="GO:0046872">
    <property type="term" value="F:metal ion binding"/>
    <property type="evidence" value="ECO:0007669"/>
    <property type="project" value="UniProtKB-KW"/>
</dbReference>
<dbReference type="InterPro" id="IPR036226">
    <property type="entry name" value="LipOase_C_sf"/>
</dbReference>
<sequence length="600" mass="65131">MYLSPFSLLTLLNLASSHAYGAVIPQRKSPYLPVPFQLGRRVTAGAYTITADDSNQTQRLEAINATRAGFLYGPAVGGGPFYPAGPVGNLTASEDSAALDADEEAEDFGDLSTLESYVQLYDNEWTHSLPNGPAPGILTNYTQDLVFSMERLANSPFAVRRLNPSSDSLPFQVEDSIAQNVSGLTLESLFSAGRLFYVDHTDIGTLPTNGRYTAATDAYFVIDATSGDFLPLAIRTGVGADLIYTPTDKADDWLLAKIMFNANDLFFAQFNHLAATHMVVQITWMAAIRSLSTEHPVYAIFDRLAYETFGIQPIAAAMLFAPGAAIDEIFPVSGTTAQNYASDLYFNGKGNFQANYFLTDLQNRGLINSTIGPELTHFPFYEDAAVIYNAVETFMTTFVDSYYTTDSAVAADTELQNWAEEANGPAEAMGFPTTISDKATLKDQNKTESMLISLINTQAHLVTSAHHSVNTNQLESLSLTLPFHPAALYAPIPTTKGNTSVVSFLPPFEQSDAQIFVSAGFSRPLLAGTNRSLLHMFDDESMLNLMNEETAEAAATFKSTMQAFSDVVAARTFDAEGLCQGMPFVWQALDPNVAPYSSAI</sequence>
<evidence type="ECO:0000256" key="4">
    <source>
        <dbReference type="ARBA" id="ARBA00021175"/>
    </source>
</evidence>
<evidence type="ECO:0000256" key="8">
    <source>
        <dbReference type="ARBA" id="ARBA00023211"/>
    </source>
</evidence>
<evidence type="ECO:0000256" key="6">
    <source>
        <dbReference type="ARBA" id="ARBA00022964"/>
    </source>
</evidence>
<keyword evidence="8" id="KW-0464">Manganese</keyword>
<dbReference type="Pfam" id="PF00305">
    <property type="entry name" value="Lipoxygenase"/>
    <property type="match status" value="1"/>
</dbReference>
<keyword evidence="5" id="KW-0479">Metal-binding</keyword>
<comment type="caution">
    <text evidence="11">The sequence shown here is derived from an EMBL/GenBank/DDBJ whole genome shotgun (WGS) entry which is preliminary data.</text>
</comment>
<evidence type="ECO:0000256" key="9">
    <source>
        <dbReference type="SAM" id="SignalP"/>
    </source>
</evidence>
<dbReference type="OrthoDB" id="407298at2759"/>
<evidence type="ECO:0000256" key="5">
    <source>
        <dbReference type="ARBA" id="ARBA00022723"/>
    </source>
</evidence>